<gene>
    <name evidence="7" type="ORF">DR999_PMT21077</name>
</gene>
<proteinExistence type="predicted"/>
<dbReference type="Pfam" id="PF15227">
    <property type="entry name" value="zf-C3HC4_4"/>
    <property type="match status" value="1"/>
</dbReference>
<feature type="domain" description="RING-type" evidence="6">
    <location>
        <begin position="16"/>
        <end position="61"/>
    </location>
</feature>
<keyword evidence="8" id="KW-1185">Reference proteome</keyword>
<evidence type="ECO:0000259" key="6">
    <source>
        <dbReference type="PROSITE" id="PS50089"/>
    </source>
</evidence>
<dbReference type="PROSITE" id="PS00518">
    <property type="entry name" value="ZF_RING_1"/>
    <property type="match status" value="1"/>
</dbReference>
<dbReference type="PANTHER" id="PTHR24103">
    <property type="entry name" value="E3 UBIQUITIN-PROTEIN LIGASE TRIM"/>
    <property type="match status" value="1"/>
</dbReference>
<protein>
    <submittedName>
        <fullName evidence="7">Protein deglycase DJ-1</fullName>
    </submittedName>
</protein>
<evidence type="ECO:0000313" key="8">
    <source>
        <dbReference type="Proteomes" id="UP000297703"/>
    </source>
</evidence>
<dbReference type="EMBL" id="QXTE01000534">
    <property type="protein sequence ID" value="TFJ97099.1"/>
    <property type="molecule type" value="Genomic_DNA"/>
</dbReference>
<dbReference type="STRING" id="55544.A0A4D9DNJ6"/>
<dbReference type="PROSITE" id="PS50089">
    <property type="entry name" value="ZF_RING_2"/>
    <property type="match status" value="1"/>
</dbReference>
<evidence type="ECO:0000256" key="2">
    <source>
        <dbReference type="ARBA" id="ARBA00022771"/>
    </source>
</evidence>
<dbReference type="SUPFAM" id="SSF57850">
    <property type="entry name" value="RING/U-box"/>
    <property type="match status" value="1"/>
</dbReference>
<reference evidence="7 8" key="1">
    <citation type="submission" date="2019-04" db="EMBL/GenBank/DDBJ databases">
        <title>Draft genome of the big-headed turtle Platysternon megacephalum.</title>
        <authorList>
            <person name="Gong S."/>
        </authorList>
    </citation>
    <scope>NUCLEOTIDE SEQUENCE [LARGE SCALE GENOMIC DNA]</scope>
    <source>
        <strain evidence="7">DO16091913</strain>
        <tissue evidence="7">Muscle</tissue>
    </source>
</reference>
<dbReference type="Proteomes" id="UP000297703">
    <property type="component" value="Unassembled WGS sequence"/>
</dbReference>
<dbReference type="InterPro" id="IPR017907">
    <property type="entry name" value="Znf_RING_CS"/>
</dbReference>
<reference evidence="7 8" key="2">
    <citation type="submission" date="2019-04" db="EMBL/GenBank/DDBJ databases">
        <title>The genome sequence of big-headed turtle.</title>
        <authorList>
            <person name="Gong S."/>
        </authorList>
    </citation>
    <scope>NUCLEOTIDE SEQUENCE [LARGE SCALE GENOMIC DNA]</scope>
    <source>
        <strain evidence="7">DO16091913</strain>
        <tissue evidence="7">Muscle</tissue>
    </source>
</reference>
<dbReference type="InterPro" id="IPR013083">
    <property type="entry name" value="Znf_RING/FYVE/PHD"/>
</dbReference>
<name>A0A4D9DNJ6_9SAUR</name>
<accession>A0A4D9DNJ6</accession>
<dbReference type="SMART" id="SM00184">
    <property type="entry name" value="RING"/>
    <property type="match status" value="1"/>
</dbReference>
<feature type="region of interest" description="Disordered" evidence="5">
    <location>
        <begin position="89"/>
        <end position="117"/>
    </location>
</feature>
<comment type="caution">
    <text evidence="7">The sequence shown here is derived from an EMBL/GenBank/DDBJ whole genome shotgun (WGS) entry which is preliminary data.</text>
</comment>
<evidence type="ECO:0000256" key="3">
    <source>
        <dbReference type="ARBA" id="ARBA00022833"/>
    </source>
</evidence>
<keyword evidence="2 4" id="KW-0863">Zinc-finger</keyword>
<evidence type="ECO:0000256" key="5">
    <source>
        <dbReference type="SAM" id="MobiDB-lite"/>
    </source>
</evidence>
<dbReference type="AlphaFoldDB" id="A0A4D9DNJ6"/>
<keyword evidence="3" id="KW-0862">Zinc</keyword>
<evidence type="ECO:0000256" key="1">
    <source>
        <dbReference type="ARBA" id="ARBA00022723"/>
    </source>
</evidence>
<evidence type="ECO:0000256" key="4">
    <source>
        <dbReference type="PROSITE-ProRule" id="PRU00175"/>
    </source>
</evidence>
<keyword evidence="1" id="KW-0479">Metal-binding</keyword>
<dbReference type="InterPro" id="IPR001841">
    <property type="entry name" value="Znf_RING"/>
</dbReference>
<dbReference type="GO" id="GO:0008270">
    <property type="term" value="F:zinc ion binding"/>
    <property type="evidence" value="ECO:0007669"/>
    <property type="project" value="UniProtKB-KW"/>
</dbReference>
<organism evidence="7 8">
    <name type="scientific">Platysternon megacephalum</name>
    <name type="common">big-headed turtle</name>
    <dbReference type="NCBI Taxonomy" id="55544"/>
    <lineage>
        <taxon>Eukaryota</taxon>
        <taxon>Metazoa</taxon>
        <taxon>Chordata</taxon>
        <taxon>Craniata</taxon>
        <taxon>Vertebrata</taxon>
        <taxon>Euteleostomi</taxon>
        <taxon>Archelosauria</taxon>
        <taxon>Testudinata</taxon>
        <taxon>Testudines</taxon>
        <taxon>Cryptodira</taxon>
        <taxon>Durocryptodira</taxon>
        <taxon>Testudinoidea</taxon>
        <taxon>Platysternidae</taxon>
        <taxon>Platysternon</taxon>
    </lineage>
</organism>
<dbReference type="Gene3D" id="3.30.40.10">
    <property type="entry name" value="Zinc/RING finger domain, C3HC4 (zinc finger)"/>
    <property type="match status" value="1"/>
</dbReference>
<sequence length="152" mass="16862">MAGSGLVQELQLAVTCSICTQYMEVPVTLDCGHNYCQACILRYWDRVEEEEEDPKQCPQCRRSFRQRSFRPNKLLAKVTAIAKRFPSQDEAQDVRCRSSPLGGVEPMGQDPQGQQGSIQTPVILTPTVTVLQHGANVTGPRALTFVTPLSRV</sequence>
<evidence type="ECO:0000313" key="7">
    <source>
        <dbReference type="EMBL" id="TFJ97099.1"/>
    </source>
</evidence>
<dbReference type="InterPro" id="IPR050143">
    <property type="entry name" value="TRIM/RBCC"/>
</dbReference>
<dbReference type="OrthoDB" id="128536at2759"/>